<dbReference type="InterPro" id="IPR003342">
    <property type="entry name" value="ArnT-like_N"/>
</dbReference>
<keyword evidence="12 19" id="KW-0812">Transmembrane</keyword>
<evidence type="ECO:0000256" key="11">
    <source>
        <dbReference type="ARBA" id="ARBA00022679"/>
    </source>
</evidence>
<comment type="function">
    <text evidence="17 19">Catalyzes the transfer of the L-Ara4N moiety of the glycolipid undecaprenyl phosphate-alpha-L-Ara4N to lipid A. The modified arabinose is attached to lipid A and is required for resistance to polymyxin and cationic antimicrobial peptides.</text>
</comment>
<evidence type="ECO:0000256" key="7">
    <source>
        <dbReference type="ARBA" id="ARBA00022516"/>
    </source>
</evidence>
<dbReference type="GO" id="GO:0103015">
    <property type="term" value="F:4-amino-4-deoxy-L-arabinose transferase activity"/>
    <property type="evidence" value="ECO:0007669"/>
    <property type="project" value="UniProtKB-EC"/>
</dbReference>
<keyword evidence="13 19" id="KW-0448">Lipopolysaccharide biosynthesis</keyword>
<feature type="transmembrane region" description="Helical" evidence="19">
    <location>
        <begin position="204"/>
        <end position="224"/>
    </location>
</feature>
<accession>A0A241XN71</accession>
<dbReference type="Proteomes" id="UP000194857">
    <property type="component" value="Unassembled WGS sequence"/>
</dbReference>
<keyword evidence="10 19" id="KW-0328">Glycosyltransferase</keyword>
<dbReference type="GO" id="GO:0009245">
    <property type="term" value="P:lipid A biosynthetic process"/>
    <property type="evidence" value="ECO:0007669"/>
    <property type="project" value="UniProtKB-UniRule"/>
</dbReference>
<evidence type="ECO:0000256" key="15">
    <source>
        <dbReference type="ARBA" id="ARBA00023098"/>
    </source>
</evidence>
<evidence type="ECO:0000256" key="4">
    <source>
        <dbReference type="ARBA" id="ARBA00012056"/>
    </source>
</evidence>
<keyword evidence="15 19" id="KW-0443">Lipid metabolism</keyword>
<feature type="transmembrane region" description="Helical" evidence="19">
    <location>
        <begin position="378"/>
        <end position="396"/>
    </location>
</feature>
<keyword evidence="8" id="KW-0997">Cell inner membrane</keyword>
<dbReference type="AlphaFoldDB" id="A0A241XN71"/>
<evidence type="ECO:0000256" key="19">
    <source>
        <dbReference type="HAMAP-Rule" id="MF_01165"/>
    </source>
</evidence>
<proteinExistence type="inferred from homology"/>
<evidence type="ECO:0000256" key="5">
    <source>
        <dbReference type="ARBA" id="ARBA00015532"/>
    </source>
</evidence>
<evidence type="ECO:0000313" key="22">
    <source>
        <dbReference type="Proteomes" id="UP000194857"/>
    </source>
</evidence>
<evidence type="ECO:0000256" key="2">
    <source>
        <dbReference type="ARBA" id="ARBA00005200"/>
    </source>
</evidence>
<evidence type="ECO:0000256" key="14">
    <source>
        <dbReference type="ARBA" id="ARBA00022989"/>
    </source>
</evidence>
<feature type="transmembrane region" description="Helical" evidence="19">
    <location>
        <begin position="315"/>
        <end position="335"/>
    </location>
</feature>
<keyword evidence="6 19" id="KW-1003">Cell membrane</keyword>
<name>A0A241XN71_PSEAI</name>
<evidence type="ECO:0000256" key="13">
    <source>
        <dbReference type="ARBA" id="ARBA00022985"/>
    </source>
</evidence>
<protein>
    <recommendedName>
        <fullName evidence="5 19">Undecaprenyl phosphate-alpha-4-amino-4-deoxy-L-arabinose arabinosyl transferase</fullName>
        <ecNumber evidence="4 19">2.4.2.43</ecNumber>
    </recommendedName>
    <alternativeName>
        <fullName evidence="19">4-amino-4-deoxy-L-arabinose lipid A transferase</fullName>
    </alternativeName>
    <alternativeName>
        <fullName evidence="19">Lipid IV(A) 4-amino-4-deoxy-L-arabinosyltransferase</fullName>
    </alternativeName>
    <alternativeName>
        <fullName evidence="19">Undecaprenyl phosphate-alpha-L-Ara4N transferase</fullName>
    </alternativeName>
</protein>
<feature type="transmembrane region" description="Helical" evidence="19">
    <location>
        <begin position="403"/>
        <end position="421"/>
    </location>
</feature>
<keyword evidence="7 19" id="KW-0444">Lipid biosynthesis</keyword>
<dbReference type="InterPro" id="IPR022839">
    <property type="entry name" value="ArnT"/>
</dbReference>
<evidence type="ECO:0000256" key="12">
    <source>
        <dbReference type="ARBA" id="ARBA00022692"/>
    </source>
</evidence>
<evidence type="ECO:0000256" key="17">
    <source>
        <dbReference type="ARBA" id="ARBA00025446"/>
    </source>
</evidence>
<feature type="transmembrane region" description="Helical" evidence="19">
    <location>
        <begin position="81"/>
        <end position="101"/>
    </location>
</feature>
<gene>
    <name evidence="19" type="primary">arnT</name>
    <name evidence="21" type="ORF">CAZ10_19780</name>
</gene>
<evidence type="ECO:0000256" key="10">
    <source>
        <dbReference type="ARBA" id="ARBA00022676"/>
    </source>
</evidence>
<evidence type="ECO:0000259" key="20">
    <source>
        <dbReference type="Pfam" id="PF02366"/>
    </source>
</evidence>
<dbReference type="UniPathway" id="UPA00037"/>
<keyword evidence="16 19" id="KW-0472">Membrane</keyword>
<dbReference type="RefSeq" id="WP_023465010.1">
    <property type="nucleotide sequence ID" value="NZ_CAADLW010000613.1"/>
</dbReference>
<comment type="catalytic activity">
    <reaction evidence="18 19">
        <text>4-amino-4-deoxy-alpha-L-arabinopyranosyl di-trans,octa-cis-undecaprenyl phosphate + lipid IVA = lipid IIA + di-trans,octa-cis-undecaprenyl phosphate.</text>
        <dbReference type="EC" id="2.4.2.43"/>
    </reaction>
</comment>
<dbReference type="PANTHER" id="PTHR33908">
    <property type="entry name" value="MANNOSYLTRANSFERASE YKCB-RELATED"/>
    <property type="match status" value="1"/>
</dbReference>
<comment type="subcellular location">
    <subcellularLocation>
        <location evidence="1">Cell inner membrane</location>
        <topology evidence="1">Multi-pass membrane protein</topology>
    </subcellularLocation>
    <subcellularLocation>
        <location evidence="19">Cell membrane</location>
        <topology evidence="19">Multi-pass membrane protein</topology>
    </subcellularLocation>
</comment>
<comment type="pathway">
    <text evidence="2 19">Lipopolysaccharide metabolism; 4-amino-4-deoxy-beta-L-arabinose-lipid A biosynthesis.</text>
</comment>
<feature type="domain" description="ArnT-like N-terminal" evidence="20">
    <location>
        <begin position="10"/>
        <end position="236"/>
    </location>
</feature>
<dbReference type="PANTHER" id="PTHR33908:SF3">
    <property type="entry name" value="UNDECAPRENYL PHOSPHATE-ALPHA-4-AMINO-4-DEOXY-L-ARABINOSE ARABINOSYL TRANSFERASE"/>
    <property type="match status" value="1"/>
</dbReference>
<dbReference type="GO" id="GO:0006493">
    <property type="term" value="P:protein O-linked glycosylation"/>
    <property type="evidence" value="ECO:0007669"/>
    <property type="project" value="InterPro"/>
</dbReference>
<evidence type="ECO:0000256" key="8">
    <source>
        <dbReference type="ARBA" id="ARBA00022519"/>
    </source>
</evidence>
<comment type="similarity">
    <text evidence="3 19">Belongs to the glycosyltransferase 83 family.</text>
</comment>
<keyword evidence="14 19" id="KW-1133">Transmembrane helix</keyword>
<dbReference type="GO" id="GO:0005886">
    <property type="term" value="C:plasma membrane"/>
    <property type="evidence" value="ECO:0007669"/>
    <property type="project" value="UniProtKB-SubCell"/>
</dbReference>
<feature type="transmembrane region" description="Helical" evidence="19">
    <location>
        <begin position="347"/>
        <end position="366"/>
    </location>
</feature>
<comment type="caution">
    <text evidence="21">The sequence shown here is derived from an EMBL/GenBank/DDBJ whole genome shotgun (WGS) entry which is preliminary data.</text>
</comment>
<keyword evidence="11 19" id="KW-0808">Transferase</keyword>
<keyword evidence="9 19" id="KW-0441">Lipid A biosynthesis</keyword>
<dbReference type="EC" id="2.4.2.43" evidence="4 19"/>
<reference evidence="21 22" key="1">
    <citation type="submission" date="2017-05" db="EMBL/GenBank/DDBJ databases">
        <authorList>
            <person name="Song R."/>
            <person name="Chenine A.L."/>
            <person name="Ruprecht R.M."/>
        </authorList>
    </citation>
    <scope>NUCLEOTIDE SEQUENCE [LARGE SCALE GENOMIC DNA]</scope>
    <source>
        <strain evidence="21 22">S567_C10_BS</strain>
    </source>
</reference>
<sequence length="549" mass="61700">MSRRQTCSLLLIAFGLFYLVPLSNHGLWIPDETRYAQISQAMLLGGDWVSPHFLGLRYFEKPVAGYWMIALGQAVFGENLFGVRIASVVATALSVLLAYLLARRLWRDPRTSLACALLYASFGLIAGQSGYANLDPQFTFWVNLSLVALWHALDAGSRRARLLGWTLLGLACGMGFLTKGFLAWLLPVLVALPYMLWQRRWRELLGYGALAVLAALLVCLPWALAVHAREADYWRFFFWHEHIRRFAGEDAQHSRPWWFYLPLLAIACLPWSGLLPSALRQAWHERRQAPVVFLALWLLLPLAFFSLSRGKLPTYIMPCLLPLALLMGHALVQRLRLGNSVALRGNGLLNLGLALLALAALAYLQLRKPVYQEEPFELFLVLLVIGAWAAAGLAQWRYPLRAWAAPLLASWVLIALLPAAMPNHVVQNKTPDLFVAEHLDELTGARHLLSNDLGAASALAWRLRRSDVTLYDTRGELKYGLSYPEHSQRSVPLADIRQWLWQARQDGSVAVLLRINSASDRYQLALLPGDGERYRNGNLVLAILPQVRP</sequence>
<dbReference type="Pfam" id="PF02366">
    <property type="entry name" value="PMT"/>
    <property type="match status" value="1"/>
</dbReference>
<dbReference type="InterPro" id="IPR050297">
    <property type="entry name" value="LipidA_mod_glycosyltrf_83"/>
</dbReference>
<feature type="transmembrane region" description="Helical" evidence="19">
    <location>
        <begin position="182"/>
        <end position="197"/>
    </location>
</feature>
<evidence type="ECO:0000256" key="9">
    <source>
        <dbReference type="ARBA" id="ARBA00022556"/>
    </source>
</evidence>
<dbReference type="HAMAP" id="MF_01165">
    <property type="entry name" value="ArnT_transfer"/>
    <property type="match status" value="1"/>
</dbReference>
<dbReference type="GO" id="GO:0009103">
    <property type="term" value="P:lipopolysaccharide biosynthetic process"/>
    <property type="evidence" value="ECO:0007669"/>
    <property type="project" value="UniProtKB-KW"/>
</dbReference>
<feature type="transmembrane region" description="Helical" evidence="19">
    <location>
        <begin position="257"/>
        <end position="279"/>
    </location>
</feature>
<organism evidence="21 22">
    <name type="scientific">Pseudomonas aeruginosa</name>
    <dbReference type="NCBI Taxonomy" id="287"/>
    <lineage>
        <taxon>Bacteria</taxon>
        <taxon>Pseudomonadati</taxon>
        <taxon>Pseudomonadota</taxon>
        <taxon>Gammaproteobacteria</taxon>
        <taxon>Pseudomonadales</taxon>
        <taxon>Pseudomonadaceae</taxon>
        <taxon>Pseudomonas</taxon>
    </lineage>
</organism>
<feature type="transmembrane region" description="Helical" evidence="19">
    <location>
        <begin position="291"/>
        <end position="309"/>
    </location>
</feature>
<dbReference type="GO" id="GO:0010041">
    <property type="term" value="P:response to iron(III) ion"/>
    <property type="evidence" value="ECO:0007669"/>
    <property type="project" value="TreeGrafter"/>
</dbReference>
<dbReference type="EMBL" id="NFFZ01000010">
    <property type="protein sequence ID" value="OTI59747.1"/>
    <property type="molecule type" value="Genomic_DNA"/>
</dbReference>
<evidence type="ECO:0000256" key="16">
    <source>
        <dbReference type="ARBA" id="ARBA00023136"/>
    </source>
</evidence>
<evidence type="ECO:0000256" key="1">
    <source>
        <dbReference type="ARBA" id="ARBA00004429"/>
    </source>
</evidence>
<dbReference type="GO" id="GO:0000030">
    <property type="term" value="F:mannosyltransferase activity"/>
    <property type="evidence" value="ECO:0007669"/>
    <property type="project" value="InterPro"/>
</dbReference>
<evidence type="ECO:0000256" key="18">
    <source>
        <dbReference type="ARBA" id="ARBA00034054"/>
    </source>
</evidence>
<evidence type="ECO:0000313" key="21">
    <source>
        <dbReference type="EMBL" id="OTI59747.1"/>
    </source>
</evidence>
<dbReference type="NCBIfam" id="NF009784">
    <property type="entry name" value="PRK13279.1"/>
    <property type="match status" value="1"/>
</dbReference>
<feature type="transmembrane region" description="Helical" evidence="19">
    <location>
        <begin position="113"/>
        <end position="132"/>
    </location>
</feature>
<evidence type="ECO:0000256" key="3">
    <source>
        <dbReference type="ARBA" id="ARBA00010814"/>
    </source>
</evidence>
<evidence type="ECO:0000256" key="6">
    <source>
        <dbReference type="ARBA" id="ARBA00022475"/>
    </source>
</evidence>